<evidence type="ECO:0000313" key="4">
    <source>
        <dbReference type="Proteomes" id="UP000053317"/>
    </source>
</evidence>
<evidence type="ECO:0000259" key="2">
    <source>
        <dbReference type="PROSITE" id="PS52006"/>
    </source>
</evidence>
<dbReference type="GO" id="GO:0016787">
    <property type="term" value="F:hydrolase activity"/>
    <property type="evidence" value="ECO:0007669"/>
    <property type="project" value="UniProtKB-KW"/>
</dbReference>
<dbReference type="OrthoDB" id="5290283at2759"/>
<evidence type="ECO:0000313" key="3">
    <source>
        <dbReference type="EMBL" id="KKY19249.1"/>
    </source>
</evidence>
<reference evidence="3 4" key="1">
    <citation type="submission" date="2015-05" db="EMBL/GenBank/DDBJ databases">
        <title>Distinctive expansion of gene families associated with plant cell wall degradation and secondary metabolism in the genomes of grapevine trunk pathogens.</title>
        <authorList>
            <person name="Lawrence D.P."/>
            <person name="Travadon R."/>
            <person name="Rolshausen P.E."/>
            <person name="Baumgartner K."/>
        </authorList>
    </citation>
    <scope>NUCLEOTIDE SEQUENCE [LARGE SCALE GENOMIC DNA]</scope>
    <source>
        <strain evidence="3">UCRPC4</strain>
    </source>
</reference>
<reference evidence="3 4" key="2">
    <citation type="submission" date="2015-05" db="EMBL/GenBank/DDBJ databases">
        <authorList>
            <person name="Morales-Cruz A."/>
            <person name="Amrine K.C."/>
            <person name="Cantu D."/>
        </authorList>
    </citation>
    <scope>NUCLEOTIDE SEQUENCE [LARGE SCALE GENOMIC DNA]</scope>
    <source>
        <strain evidence="3">UCRPC4</strain>
    </source>
</reference>
<gene>
    <name evidence="3" type="ORF">UCRPC4_g04623</name>
</gene>
<accession>A0A0G2E9L9</accession>
<dbReference type="Gene3D" id="3.30.920.50">
    <property type="entry name" value="Beta-1,3-glucanase, C-terminal domain"/>
    <property type="match status" value="1"/>
</dbReference>
<dbReference type="Gene3D" id="2.60.110.10">
    <property type="entry name" value="Thaumatin"/>
    <property type="match status" value="1"/>
</dbReference>
<dbReference type="PANTHER" id="PTHR38165:SF1">
    <property type="entry name" value="GLUCANASE B"/>
    <property type="match status" value="1"/>
</dbReference>
<dbReference type="PROSITE" id="PS52006">
    <property type="entry name" value="GH64"/>
    <property type="match status" value="1"/>
</dbReference>
<feature type="domain" description="GH64" evidence="2">
    <location>
        <begin position="78"/>
        <end position="464"/>
    </location>
</feature>
<dbReference type="Pfam" id="PF16483">
    <property type="entry name" value="Glyco_hydro_64"/>
    <property type="match status" value="1"/>
</dbReference>
<protein>
    <submittedName>
        <fullName evidence="3">Putative glycoside hydrolase family 64 protein</fullName>
    </submittedName>
</protein>
<dbReference type="Proteomes" id="UP000053317">
    <property type="component" value="Unassembled WGS sequence"/>
</dbReference>
<comment type="caution">
    <text evidence="3">The sequence shown here is derived from an EMBL/GenBank/DDBJ whole genome shotgun (WGS) entry which is preliminary data.</text>
</comment>
<feature type="signal peptide" evidence="1">
    <location>
        <begin position="1"/>
        <end position="22"/>
    </location>
</feature>
<dbReference type="InterPro" id="IPR037176">
    <property type="entry name" value="Osmotin/thaumatin-like_sf"/>
</dbReference>
<keyword evidence="1" id="KW-0732">Signal</keyword>
<dbReference type="InterPro" id="IPR037398">
    <property type="entry name" value="Glyco_hydro_64_fam"/>
</dbReference>
<keyword evidence="3" id="KW-0378">Hydrolase</keyword>
<name>A0A0G2E9L9_PHACM</name>
<keyword evidence="4" id="KW-1185">Reference proteome</keyword>
<sequence>MDLLRSLLFATLALAFLNVSRAVPLKTGPRGAHPYKDTAILASLSRRRIDANTWVLTSNNTFNSTTTHSASTSVASDSPSTPLSLAFTNNASITGNINAYVTGLDGDGAAFFLISNGTAYYPANPLEDTTPTSIIESVAISLSSYGETLNISLPNYITSGRIYFSVGELNFATTYGESGTTIVAPSFTNPSDPNINVSYGFVEFTWDKDAGLYSNLSYVDYVGLVIGQLVSTVSNGVCEVLGLPSDAVTKVCSLLAEQEATDGQIWSKSCQTDSSGNPLRVLAPLHLTEIESSALSGYYDDYVDQVWDYYSYNNLIITAGDNGNFTGKVNNSTGNLEFDLGGSFTKPDITDILGCNSGPFANPANYSTNSTQTVARESIVPRLCAAFNRSTLLLPGGNIQPDGVDSAQYYITSPTNHYSRIVHATETDGKGYTFAYDDVHPSDEEDVSGLCVASDPVQITFTVG</sequence>
<dbReference type="EMBL" id="LCWF01000109">
    <property type="protein sequence ID" value="KKY19249.1"/>
    <property type="molecule type" value="Genomic_DNA"/>
</dbReference>
<organism evidence="3 4">
    <name type="scientific">Phaeomoniella chlamydospora</name>
    <name type="common">Phaeoacremonium chlamydosporum</name>
    <dbReference type="NCBI Taxonomy" id="158046"/>
    <lineage>
        <taxon>Eukaryota</taxon>
        <taxon>Fungi</taxon>
        <taxon>Dikarya</taxon>
        <taxon>Ascomycota</taxon>
        <taxon>Pezizomycotina</taxon>
        <taxon>Eurotiomycetes</taxon>
        <taxon>Chaetothyriomycetidae</taxon>
        <taxon>Phaeomoniellales</taxon>
        <taxon>Phaeomoniellaceae</taxon>
        <taxon>Phaeomoniella</taxon>
    </lineage>
</organism>
<proteinExistence type="predicted"/>
<dbReference type="InterPro" id="IPR032477">
    <property type="entry name" value="Glyco_hydro_64"/>
</dbReference>
<dbReference type="AlphaFoldDB" id="A0A0G2E9L9"/>
<dbReference type="PANTHER" id="PTHR38165">
    <property type="match status" value="1"/>
</dbReference>
<dbReference type="InterPro" id="IPR042517">
    <property type="entry name" value="Glyco_hydro_64_N_2"/>
</dbReference>
<evidence type="ECO:0000256" key="1">
    <source>
        <dbReference type="SAM" id="SignalP"/>
    </source>
</evidence>
<feature type="chain" id="PRO_5002543493" evidence="1">
    <location>
        <begin position="23"/>
        <end position="464"/>
    </location>
</feature>